<dbReference type="InterPro" id="IPR013087">
    <property type="entry name" value="Znf_C2H2_type"/>
</dbReference>
<keyword evidence="4" id="KW-0862">Zinc</keyword>
<keyword evidence="7" id="KW-0539">Nucleus</keyword>
<proteinExistence type="predicted"/>
<dbReference type="InterPro" id="IPR036236">
    <property type="entry name" value="Znf_C2H2_sf"/>
</dbReference>
<dbReference type="Pfam" id="PF13912">
    <property type="entry name" value="zf-C2H2_6"/>
    <property type="match status" value="1"/>
</dbReference>
<dbReference type="GO" id="GO:0008270">
    <property type="term" value="F:zinc ion binding"/>
    <property type="evidence" value="ECO:0007669"/>
    <property type="project" value="UniProtKB-KW"/>
</dbReference>
<accession>A0AAQ3KJY8</accession>
<feature type="domain" description="C2H2-type" evidence="10">
    <location>
        <begin position="35"/>
        <end position="62"/>
    </location>
</feature>
<dbReference type="SMART" id="SM00355">
    <property type="entry name" value="ZnF_C2H2"/>
    <property type="match status" value="1"/>
</dbReference>
<dbReference type="PROSITE" id="PS50157">
    <property type="entry name" value="ZINC_FINGER_C2H2_2"/>
    <property type="match status" value="1"/>
</dbReference>
<dbReference type="PROSITE" id="PS00028">
    <property type="entry name" value="ZINC_FINGER_C2H2_1"/>
    <property type="match status" value="1"/>
</dbReference>
<evidence type="ECO:0000313" key="12">
    <source>
        <dbReference type="Proteomes" id="UP001327560"/>
    </source>
</evidence>
<organism evidence="11 12">
    <name type="scientific">Canna indica</name>
    <name type="common">Indian-shot</name>
    <dbReference type="NCBI Taxonomy" id="4628"/>
    <lineage>
        <taxon>Eukaryota</taxon>
        <taxon>Viridiplantae</taxon>
        <taxon>Streptophyta</taxon>
        <taxon>Embryophyta</taxon>
        <taxon>Tracheophyta</taxon>
        <taxon>Spermatophyta</taxon>
        <taxon>Magnoliopsida</taxon>
        <taxon>Liliopsida</taxon>
        <taxon>Zingiberales</taxon>
        <taxon>Cannaceae</taxon>
        <taxon>Canna</taxon>
    </lineage>
</organism>
<evidence type="ECO:0000256" key="2">
    <source>
        <dbReference type="ARBA" id="ARBA00022723"/>
    </source>
</evidence>
<feature type="compositionally biased region" description="Low complexity" evidence="9">
    <location>
        <begin position="105"/>
        <end position="114"/>
    </location>
</feature>
<keyword evidence="3 8" id="KW-0863">Zinc-finger</keyword>
<evidence type="ECO:0000256" key="5">
    <source>
        <dbReference type="ARBA" id="ARBA00023015"/>
    </source>
</evidence>
<evidence type="ECO:0000256" key="9">
    <source>
        <dbReference type="SAM" id="MobiDB-lite"/>
    </source>
</evidence>
<evidence type="ECO:0000259" key="10">
    <source>
        <dbReference type="PROSITE" id="PS50157"/>
    </source>
</evidence>
<evidence type="ECO:0000256" key="4">
    <source>
        <dbReference type="ARBA" id="ARBA00022833"/>
    </source>
</evidence>
<dbReference type="PANTHER" id="PTHR45801:SF117">
    <property type="entry name" value="OS07G0417400 PROTEIN"/>
    <property type="match status" value="1"/>
</dbReference>
<dbReference type="Gene3D" id="3.30.160.60">
    <property type="entry name" value="Classic Zinc Finger"/>
    <property type="match status" value="1"/>
</dbReference>
<evidence type="ECO:0000313" key="11">
    <source>
        <dbReference type="EMBL" id="WOL09889.1"/>
    </source>
</evidence>
<dbReference type="InterPro" id="IPR052426">
    <property type="entry name" value="Plant_dev_regulator"/>
</dbReference>
<feature type="region of interest" description="Disordered" evidence="9">
    <location>
        <begin position="152"/>
        <end position="175"/>
    </location>
</feature>
<dbReference type="PANTHER" id="PTHR45801">
    <property type="entry name" value="OS07G0101800 PROTEIN"/>
    <property type="match status" value="1"/>
</dbReference>
<protein>
    <submittedName>
        <fullName evidence="11">Transcriptional regulator TAC1-like</fullName>
    </submittedName>
</protein>
<keyword evidence="6" id="KW-0804">Transcription</keyword>
<dbReference type="EMBL" id="CP136895">
    <property type="protein sequence ID" value="WOL09889.1"/>
    <property type="molecule type" value="Genomic_DNA"/>
</dbReference>
<reference evidence="11 12" key="1">
    <citation type="submission" date="2023-10" db="EMBL/GenBank/DDBJ databases">
        <title>Chromosome-scale genome assembly provides insights into flower coloration mechanisms of Canna indica.</title>
        <authorList>
            <person name="Li C."/>
        </authorList>
    </citation>
    <scope>NUCLEOTIDE SEQUENCE [LARGE SCALE GENOMIC DNA]</scope>
    <source>
        <tissue evidence="11">Flower</tissue>
    </source>
</reference>
<dbReference type="AlphaFoldDB" id="A0AAQ3KJY8"/>
<evidence type="ECO:0000256" key="8">
    <source>
        <dbReference type="PROSITE-ProRule" id="PRU00042"/>
    </source>
</evidence>
<dbReference type="GO" id="GO:0005634">
    <property type="term" value="C:nucleus"/>
    <property type="evidence" value="ECO:0007669"/>
    <property type="project" value="UniProtKB-SubCell"/>
</dbReference>
<keyword evidence="2" id="KW-0479">Metal-binding</keyword>
<dbReference type="SUPFAM" id="SSF57667">
    <property type="entry name" value="beta-beta-alpha zinc fingers"/>
    <property type="match status" value="1"/>
</dbReference>
<evidence type="ECO:0000256" key="1">
    <source>
        <dbReference type="ARBA" id="ARBA00004123"/>
    </source>
</evidence>
<sequence>MEHGLNLSRAASDEGSSAEPPTHYNAAGGTRRPYYECTFCKRGFSNAQALGGHMNIHRKDRARDRRPSLAPPLIQERVEESYSSCYYLPATESFRGYAMYSPAPGSASSSAYSGDQENATMGTGGGSRTQYDVSLFAGEELRLSLSTIEFGGRERRRQEVEEGELDLELRLGHRP</sequence>
<evidence type="ECO:0000256" key="7">
    <source>
        <dbReference type="ARBA" id="ARBA00023242"/>
    </source>
</evidence>
<gene>
    <name evidence="11" type="ORF">Cni_G18642</name>
</gene>
<keyword evidence="5" id="KW-0805">Transcription regulation</keyword>
<feature type="region of interest" description="Disordered" evidence="9">
    <location>
        <begin position="1"/>
        <end position="27"/>
    </location>
</feature>
<feature type="region of interest" description="Disordered" evidence="9">
    <location>
        <begin position="105"/>
        <end position="126"/>
    </location>
</feature>
<dbReference type="Proteomes" id="UP001327560">
    <property type="component" value="Chromosome 6"/>
</dbReference>
<name>A0AAQ3KJY8_9LILI</name>
<evidence type="ECO:0000256" key="3">
    <source>
        <dbReference type="ARBA" id="ARBA00022771"/>
    </source>
</evidence>
<comment type="subcellular location">
    <subcellularLocation>
        <location evidence="1">Nucleus</location>
    </subcellularLocation>
</comment>
<evidence type="ECO:0000256" key="6">
    <source>
        <dbReference type="ARBA" id="ARBA00023163"/>
    </source>
</evidence>
<keyword evidence="12" id="KW-1185">Reference proteome</keyword>